<accession>A0A319D3U8</accession>
<dbReference type="VEuPathDB" id="FungiDB:BO71DRAFT_113744"/>
<evidence type="ECO:0000313" key="3">
    <source>
        <dbReference type="Proteomes" id="UP000247810"/>
    </source>
</evidence>
<proteinExistence type="predicted"/>
<organism evidence="2 3">
    <name type="scientific">Aspergillus ellipticus CBS 707.79</name>
    <dbReference type="NCBI Taxonomy" id="1448320"/>
    <lineage>
        <taxon>Eukaryota</taxon>
        <taxon>Fungi</taxon>
        <taxon>Dikarya</taxon>
        <taxon>Ascomycota</taxon>
        <taxon>Pezizomycotina</taxon>
        <taxon>Eurotiomycetes</taxon>
        <taxon>Eurotiomycetidae</taxon>
        <taxon>Eurotiales</taxon>
        <taxon>Aspergillaceae</taxon>
        <taxon>Aspergillus</taxon>
        <taxon>Aspergillus subgen. Circumdati</taxon>
    </lineage>
</organism>
<dbReference type="Proteomes" id="UP000247810">
    <property type="component" value="Unassembled WGS sequence"/>
</dbReference>
<dbReference type="EMBL" id="KZ826044">
    <property type="protein sequence ID" value="PYH89177.1"/>
    <property type="molecule type" value="Genomic_DNA"/>
</dbReference>
<keyword evidence="3" id="KW-1185">Reference proteome</keyword>
<feature type="region of interest" description="Disordered" evidence="1">
    <location>
        <begin position="86"/>
        <end position="132"/>
    </location>
</feature>
<evidence type="ECO:0000256" key="1">
    <source>
        <dbReference type="SAM" id="MobiDB-lite"/>
    </source>
</evidence>
<dbReference type="AlphaFoldDB" id="A0A319D3U8"/>
<reference evidence="2 3" key="1">
    <citation type="submission" date="2018-02" db="EMBL/GenBank/DDBJ databases">
        <title>The genomes of Aspergillus section Nigri reveals drivers in fungal speciation.</title>
        <authorList>
            <consortium name="DOE Joint Genome Institute"/>
            <person name="Vesth T.C."/>
            <person name="Nybo J."/>
            <person name="Theobald S."/>
            <person name="Brandl J."/>
            <person name="Frisvad J.C."/>
            <person name="Nielsen K.F."/>
            <person name="Lyhne E.K."/>
            <person name="Kogle M.E."/>
            <person name="Kuo A."/>
            <person name="Riley R."/>
            <person name="Clum A."/>
            <person name="Nolan M."/>
            <person name="Lipzen A."/>
            <person name="Salamov A."/>
            <person name="Henrissat B."/>
            <person name="Wiebenga A."/>
            <person name="De vries R.P."/>
            <person name="Grigoriev I.V."/>
            <person name="Mortensen U.H."/>
            <person name="Andersen M.R."/>
            <person name="Baker S.E."/>
        </authorList>
    </citation>
    <scope>NUCLEOTIDE SEQUENCE [LARGE SCALE GENOMIC DNA]</scope>
    <source>
        <strain evidence="2 3">CBS 707.79</strain>
    </source>
</reference>
<feature type="compositionally biased region" description="Basic and acidic residues" evidence="1">
    <location>
        <begin position="113"/>
        <end position="128"/>
    </location>
</feature>
<gene>
    <name evidence="2" type="ORF">BO71DRAFT_113744</name>
</gene>
<evidence type="ECO:0000313" key="2">
    <source>
        <dbReference type="EMBL" id="PYH89177.1"/>
    </source>
</evidence>
<name>A0A319D3U8_9EURO</name>
<protein>
    <submittedName>
        <fullName evidence="2">Uncharacterized protein</fullName>
    </submittedName>
</protein>
<sequence length="226" mass="25297">MACPPMVSNWHVGFDALTESTANRSLRDDIQPEIRLRLAHIWGRHEGISPTFMGEVWQVRGQTVASTTIHASMGYFLIHASIEQGTPTDSDMRPIRIGKPSTAGGLASLELGRQPREPDTAKQPKDARSCASHSTSTLDCRTLCVLGKNFFLPFPTSIEQPWCCLVGYPGYSRSIARTKNSSWRQLLHSDRDCRQPAGRFTWFFVMTSAHSHRLSFPLCCFRALDS</sequence>